<feature type="region of interest" description="Disordered" evidence="1">
    <location>
        <begin position="62"/>
        <end position="116"/>
    </location>
</feature>
<keyword evidence="3" id="KW-1185">Reference proteome</keyword>
<evidence type="ECO:0000313" key="2">
    <source>
        <dbReference type="EMBL" id="KAJ1111474.1"/>
    </source>
</evidence>
<dbReference type="AlphaFoldDB" id="A0AAV7N8D3"/>
<feature type="compositionally biased region" description="Polar residues" evidence="1">
    <location>
        <begin position="87"/>
        <end position="98"/>
    </location>
</feature>
<feature type="compositionally biased region" description="Polar residues" evidence="1">
    <location>
        <begin position="64"/>
        <end position="75"/>
    </location>
</feature>
<dbReference type="Proteomes" id="UP001066276">
    <property type="component" value="Chromosome 9"/>
</dbReference>
<comment type="caution">
    <text evidence="2">The sequence shown here is derived from an EMBL/GenBank/DDBJ whole genome shotgun (WGS) entry which is preliminary data.</text>
</comment>
<gene>
    <name evidence="2" type="ORF">NDU88_008798</name>
</gene>
<organism evidence="2 3">
    <name type="scientific">Pleurodeles waltl</name>
    <name type="common">Iberian ribbed newt</name>
    <dbReference type="NCBI Taxonomy" id="8319"/>
    <lineage>
        <taxon>Eukaryota</taxon>
        <taxon>Metazoa</taxon>
        <taxon>Chordata</taxon>
        <taxon>Craniata</taxon>
        <taxon>Vertebrata</taxon>
        <taxon>Euteleostomi</taxon>
        <taxon>Amphibia</taxon>
        <taxon>Batrachia</taxon>
        <taxon>Caudata</taxon>
        <taxon>Salamandroidea</taxon>
        <taxon>Salamandridae</taxon>
        <taxon>Pleurodelinae</taxon>
        <taxon>Pleurodeles</taxon>
    </lineage>
</organism>
<sequence length="209" mass="22694">MLHYRATWAYIYGSTTHIEEVNIHLAVTFEAINGFAQHLAIYYLCQLKFAMISFVAIRPRGRKSASSGNTSGSRKNTGKKTEKKPRSASSGNTSGSRKNTGKKTEKNPRNPDVRVPGSGGFALLRVLPSPLFYGNPDIRVPGSGGFALLRILRSPPFYGYVFGNPDARIPDFSGSVLCGTSGVPFRSGTGAEYSREVRHPATPALLIIE</sequence>
<dbReference type="EMBL" id="JANPWB010000013">
    <property type="protein sequence ID" value="KAJ1111474.1"/>
    <property type="molecule type" value="Genomic_DNA"/>
</dbReference>
<evidence type="ECO:0000256" key="1">
    <source>
        <dbReference type="SAM" id="MobiDB-lite"/>
    </source>
</evidence>
<proteinExistence type="predicted"/>
<reference evidence="2" key="1">
    <citation type="journal article" date="2022" name="bioRxiv">
        <title>Sequencing and chromosome-scale assembly of the giantPleurodeles waltlgenome.</title>
        <authorList>
            <person name="Brown T."/>
            <person name="Elewa A."/>
            <person name="Iarovenko S."/>
            <person name="Subramanian E."/>
            <person name="Araus A.J."/>
            <person name="Petzold A."/>
            <person name="Susuki M."/>
            <person name="Suzuki K.-i.T."/>
            <person name="Hayashi T."/>
            <person name="Toyoda A."/>
            <person name="Oliveira C."/>
            <person name="Osipova E."/>
            <person name="Leigh N.D."/>
            <person name="Simon A."/>
            <person name="Yun M.H."/>
        </authorList>
    </citation>
    <scope>NUCLEOTIDE SEQUENCE</scope>
    <source>
        <strain evidence="2">20211129_DDA</strain>
        <tissue evidence="2">Liver</tissue>
    </source>
</reference>
<name>A0AAV7N8D3_PLEWA</name>
<evidence type="ECO:0000313" key="3">
    <source>
        <dbReference type="Proteomes" id="UP001066276"/>
    </source>
</evidence>
<feature type="compositionally biased region" description="Basic and acidic residues" evidence="1">
    <location>
        <begin position="102"/>
        <end position="112"/>
    </location>
</feature>
<protein>
    <submittedName>
        <fullName evidence="2">Uncharacterized protein</fullName>
    </submittedName>
</protein>
<accession>A0AAV7N8D3</accession>